<dbReference type="GO" id="GO:0031462">
    <property type="term" value="C:Cul2-RING ubiquitin ligase complex"/>
    <property type="evidence" value="ECO:0007669"/>
    <property type="project" value="TreeGrafter"/>
</dbReference>
<dbReference type="OrthoDB" id="5783533at2759"/>
<dbReference type="Pfam" id="PF22964">
    <property type="entry name" value="ZER1-like_2nd"/>
    <property type="match status" value="1"/>
</dbReference>
<accession>A0A7R9MUW0</accession>
<dbReference type="EMBL" id="OC970694">
    <property type="protein sequence ID" value="CAD7666809.1"/>
    <property type="molecule type" value="Genomic_DNA"/>
</dbReference>
<dbReference type="Gene3D" id="1.25.10.10">
    <property type="entry name" value="Leucine-rich Repeat Variant"/>
    <property type="match status" value="1"/>
</dbReference>
<evidence type="ECO:0000313" key="4">
    <source>
        <dbReference type="Proteomes" id="UP000728032"/>
    </source>
</evidence>
<dbReference type="InterPro" id="IPR055142">
    <property type="entry name" value="ZER1-like_C"/>
</dbReference>
<evidence type="ECO:0000259" key="2">
    <source>
        <dbReference type="Pfam" id="PF22964"/>
    </source>
</evidence>
<keyword evidence="1" id="KW-0833">Ubl conjugation pathway</keyword>
<gene>
    <name evidence="3" type="ORF">ONB1V03_LOCUS23085</name>
</gene>
<dbReference type="SUPFAM" id="SSF48371">
    <property type="entry name" value="ARM repeat"/>
    <property type="match status" value="1"/>
</dbReference>
<keyword evidence="4" id="KW-1185">Reference proteome</keyword>
<dbReference type="PANTHER" id="PTHR12904">
    <property type="match status" value="1"/>
</dbReference>
<dbReference type="InterPro" id="IPR011989">
    <property type="entry name" value="ARM-like"/>
</dbReference>
<dbReference type="EMBL" id="CAJPVJ010055869">
    <property type="protein sequence ID" value="CAG2183665.1"/>
    <property type="molecule type" value="Genomic_DNA"/>
</dbReference>
<evidence type="ECO:0000313" key="3">
    <source>
        <dbReference type="EMBL" id="CAD7666809.1"/>
    </source>
</evidence>
<protein>
    <recommendedName>
        <fullName evidence="2">Protein zer-1 homolog-like C-terminal domain-containing protein</fullName>
    </recommendedName>
</protein>
<name>A0A7R9MUW0_9ACAR</name>
<dbReference type="InterPro" id="IPR051341">
    <property type="entry name" value="Zyg-11_UBL_adapter"/>
</dbReference>
<proteinExistence type="predicted"/>
<sequence length="88" mass="10218">MLDRMGAAIGRWKINSKRNINYRSFEPILRLLKSSIPSEAQYWAVWALANLTRVYSQKYCPLLRDDKGLEVLEALADNESIPKTIRHL</sequence>
<feature type="non-terminal residue" evidence="3">
    <location>
        <position position="1"/>
    </location>
</feature>
<dbReference type="InterPro" id="IPR016024">
    <property type="entry name" value="ARM-type_fold"/>
</dbReference>
<reference evidence="3" key="1">
    <citation type="submission" date="2020-11" db="EMBL/GenBank/DDBJ databases">
        <authorList>
            <person name="Tran Van P."/>
        </authorList>
    </citation>
    <scope>NUCLEOTIDE SEQUENCE</scope>
</reference>
<evidence type="ECO:0000256" key="1">
    <source>
        <dbReference type="ARBA" id="ARBA00022786"/>
    </source>
</evidence>
<feature type="domain" description="Protein zer-1 homolog-like C-terminal" evidence="2">
    <location>
        <begin position="2"/>
        <end position="88"/>
    </location>
</feature>
<dbReference type="PANTHER" id="PTHR12904:SF23">
    <property type="entry name" value="PROTEIN ZER-1 HOMOLOG"/>
    <property type="match status" value="1"/>
</dbReference>
<dbReference type="AlphaFoldDB" id="A0A7R9MUW0"/>
<organism evidence="3">
    <name type="scientific">Oppiella nova</name>
    <dbReference type="NCBI Taxonomy" id="334625"/>
    <lineage>
        <taxon>Eukaryota</taxon>
        <taxon>Metazoa</taxon>
        <taxon>Ecdysozoa</taxon>
        <taxon>Arthropoda</taxon>
        <taxon>Chelicerata</taxon>
        <taxon>Arachnida</taxon>
        <taxon>Acari</taxon>
        <taxon>Acariformes</taxon>
        <taxon>Sarcoptiformes</taxon>
        <taxon>Oribatida</taxon>
        <taxon>Brachypylina</taxon>
        <taxon>Oppioidea</taxon>
        <taxon>Oppiidae</taxon>
        <taxon>Oppiella</taxon>
    </lineage>
</organism>
<dbReference type="Proteomes" id="UP000728032">
    <property type="component" value="Unassembled WGS sequence"/>
</dbReference>